<sequence>MTRLVVCAALSLEVWAVGSRGDAATGFDVLRTGMGPRRARAALGRLPVFDALAVVGFGGSLVPGPRPGDLLVATEVRMGGRSLPCRGADALAALLRDAGLTVHRGPLLTTDHLVTGPERRTLSAYGATAVDMESGVLAEAAGDRPFAAVRAIVDTPDRPLSRPATVPGGLRALRGLRACGPALRRWPARLDAGLPSDRPKEVRP</sequence>
<gene>
    <name evidence="2" type="ORF">ACFQKB_04650</name>
</gene>
<dbReference type="Proteomes" id="UP001596380">
    <property type="component" value="Unassembled WGS sequence"/>
</dbReference>
<dbReference type="SUPFAM" id="SSF53167">
    <property type="entry name" value="Purine and uridine phosphorylases"/>
    <property type="match status" value="1"/>
</dbReference>
<dbReference type="InterPro" id="IPR000845">
    <property type="entry name" value="Nucleoside_phosphorylase_d"/>
</dbReference>
<dbReference type="Pfam" id="PF01048">
    <property type="entry name" value="PNP_UDP_1"/>
    <property type="match status" value="1"/>
</dbReference>
<feature type="domain" description="Nucleoside phosphorylase" evidence="1">
    <location>
        <begin position="29"/>
        <end position="158"/>
    </location>
</feature>
<protein>
    <recommendedName>
        <fullName evidence="1">Nucleoside phosphorylase domain-containing protein</fullName>
    </recommendedName>
</protein>
<dbReference type="EMBL" id="JBHSXS010000002">
    <property type="protein sequence ID" value="MFC6879050.1"/>
    <property type="molecule type" value="Genomic_DNA"/>
</dbReference>
<evidence type="ECO:0000259" key="1">
    <source>
        <dbReference type="Pfam" id="PF01048"/>
    </source>
</evidence>
<proteinExistence type="predicted"/>
<comment type="caution">
    <text evidence="2">The sequence shown here is derived from an EMBL/GenBank/DDBJ whole genome shotgun (WGS) entry which is preliminary data.</text>
</comment>
<name>A0ABW2CEY1_9ACTN</name>
<organism evidence="2 3">
    <name type="scientific">Actinomadura yumaensis</name>
    <dbReference type="NCBI Taxonomy" id="111807"/>
    <lineage>
        <taxon>Bacteria</taxon>
        <taxon>Bacillati</taxon>
        <taxon>Actinomycetota</taxon>
        <taxon>Actinomycetes</taxon>
        <taxon>Streptosporangiales</taxon>
        <taxon>Thermomonosporaceae</taxon>
        <taxon>Actinomadura</taxon>
    </lineage>
</organism>
<keyword evidence="3" id="KW-1185">Reference proteome</keyword>
<accession>A0ABW2CEY1</accession>
<dbReference type="InterPro" id="IPR035994">
    <property type="entry name" value="Nucleoside_phosphorylase_sf"/>
</dbReference>
<dbReference type="RefSeq" id="WP_160823747.1">
    <property type="nucleotide sequence ID" value="NZ_JBHSXE010000001.1"/>
</dbReference>
<reference evidence="3" key="1">
    <citation type="journal article" date="2019" name="Int. J. Syst. Evol. Microbiol.">
        <title>The Global Catalogue of Microorganisms (GCM) 10K type strain sequencing project: providing services to taxonomists for standard genome sequencing and annotation.</title>
        <authorList>
            <consortium name="The Broad Institute Genomics Platform"/>
            <consortium name="The Broad Institute Genome Sequencing Center for Infectious Disease"/>
            <person name="Wu L."/>
            <person name="Ma J."/>
        </authorList>
    </citation>
    <scope>NUCLEOTIDE SEQUENCE [LARGE SCALE GENOMIC DNA]</scope>
    <source>
        <strain evidence="3">JCM 3369</strain>
    </source>
</reference>
<evidence type="ECO:0000313" key="3">
    <source>
        <dbReference type="Proteomes" id="UP001596380"/>
    </source>
</evidence>
<dbReference type="Gene3D" id="3.40.50.1580">
    <property type="entry name" value="Nucleoside phosphorylase domain"/>
    <property type="match status" value="1"/>
</dbReference>
<evidence type="ECO:0000313" key="2">
    <source>
        <dbReference type="EMBL" id="MFC6879050.1"/>
    </source>
</evidence>